<accession>A0ABN6RYQ5</accession>
<proteinExistence type="predicted"/>
<dbReference type="Proteomes" id="UP001061361">
    <property type="component" value="Chromosome"/>
</dbReference>
<feature type="signal peptide" evidence="1">
    <location>
        <begin position="1"/>
        <end position="20"/>
    </location>
</feature>
<sequence length="113" mass="12277">MLKKTVLILLVVCLSVPVFAGGGRVHGVVLNSAGCPVAGARVEIQREISGYELTAFTTDRGEFAFNDVPAGIFGVRVTFRGMLLGEDRVELLMPVNRRVDFTVDEELVRSVDP</sequence>
<dbReference type="InterPro" id="IPR013784">
    <property type="entry name" value="Carb-bd-like_fold"/>
</dbReference>
<keyword evidence="3" id="KW-1185">Reference proteome</keyword>
<dbReference type="Pfam" id="PF13620">
    <property type="entry name" value="CarboxypepD_reg"/>
    <property type="match status" value="1"/>
</dbReference>
<dbReference type="RefSeq" id="WP_264982081.1">
    <property type="nucleotide sequence ID" value="NZ_AP026708.1"/>
</dbReference>
<name>A0ABN6RYQ5_9BACT</name>
<evidence type="ECO:0000313" key="2">
    <source>
        <dbReference type="EMBL" id="BDQ35192.1"/>
    </source>
</evidence>
<keyword evidence="1" id="KW-0732">Signal</keyword>
<dbReference type="SUPFAM" id="SSF49452">
    <property type="entry name" value="Starch-binding domain-like"/>
    <property type="match status" value="1"/>
</dbReference>
<protein>
    <recommendedName>
        <fullName evidence="4">Carboxypeptidase regulatory-like domain-containing protein</fullName>
    </recommendedName>
</protein>
<reference evidence="2" key="1">
    <citation type="submission" date="2022-08" db="EMBL/GenBank/DDBJ databases">
        <title>Genome Sequence of the sulphate-reducing bacterium, Pseudodesulfovibrio portus JCM14722.</title>
        <authorList>
            <person name="Kondo R."/>
            <person name="Kataoka T."/>
        </authorList>
    </citation>
    <scope>NUCLEOTIDE SEQUENCE</scope>
    <source>
        <strain evidence="2">JCM 14722</strain>
    </source>
</reference>
<organism evidence="2 3">
    <name type="scientific">Pseudodesulfovibrio portus</name>
    <dbReference type="NCBI Taxonomy" id="231439"/>
    <lineage>
        <taxon>Bacteria</taxon>
        <taxon>Pseudomonadati</taxon>
        <taxon>Thermodesulfobacteriota</taxon>
        <taxon>Desulfovibrionia</taxon>
        <taxon>Desulfovibrionales</taxon>
        <taxon>Desulfovibrionaceae</taxon>
    </lineage>
</organism>
<evidence type="ECO:0000313" key="3">
    <source>
        <dbReference type="Proteomes" id="UP001061361"/>
    </source>
</evidence>
<feature type="chain" id="PRO_5045827578" description="Carboxypeptidase regulatory-like domain-containing protein" evidence="1">
    <location>
        <begin position="21"/>
        <end position="113"/>
    </location>
</feature>
<dbReference type="Gene3D" id="2.60.40.1120">
    <property type="entry name" value="Carboxypeptidase-like, regulatory domain"/>
    <property type="match status" value="1"/>
</dbReference>
<evidence type="ECO:0000256" key="1">
    <source>
        <dbReference type="SAM" id="SignalP"/>
    </source>
</evidence>
<gene>
    <name evidence="2" type="ORF">JCM14722_27340</name>
</gene>
<evidence type="ECO:0008006" key="4">
    <source>
        <dbReference type="Google" id="ProtNLM"/>
    </source>
</evidence>
<dbReference type="EMBL" id="AP026708">
    <property type="protein sequence ID" value="BDQ35192.1"/>
    <property type="molecule type" value="Genomic_DNA"/>
</dbReference>